<comment type="caution">
    <text evidence="1">The sequence shown here is derived from an EMBL/GenBank/DDBJ whole genome shotgun (WGS) entry which is preliminary data.</text>
</comment>
<dbReference type="AlphaFoldDB" id="A0ABD1TWY1"/>
<proteinExistence type="predicted"/>
<reference evidence="2" key="1">
    <citation type="submission" date="2024-07" db="EMBL/GenBank/DDBJ databases">
        <title>Two chromosome-level genome assemblies of Korean endemic species Abeliophyllum distichum and Forsythia ovata (Oleaceae).</title>
        <authorList>
            <person name="Jang H."/>
        </authorList>
    </citation>
    <scope>NUCLEOTIDE SEQUENCE [LARGE SCALE GENOMIC DNA]</scope>
</reference>
<name>A0ABD1TWY1_9LAMI</name>
<accession>A0ABD1TWY1</accession>
<protein>
    <submittedName>
        <fullName evidence="1">Uncharacterized protein</fullName>
    </submittedName>
</protein>
<dbReference type="EMBL" id="JBFOLK010000004">
    <property type="protein sequence ID" value="KAL2517241.1"/>
    <property type="molecule type" value="Genomic_DNA"/>
</dbReference>
<dbReference type="Proteomes" id="UP001604336">
    <property type="component" value="Unassembled WGS sequence"/>
</dbReference>
<sequence length="132" mass="15045">MKMKVQVISTCSKYGLQGHNKRYHMRPDVLGDEWFNAPLDPMENEMETPFGINKKALNLPVYASNRGGHARHTERTINIFNTCCGRKQQRKSWCGQCLKDIDNSPMVGEFQRLNVDEAATTRDAKSPCEKAL</sequence>
<evidence type="ECO:0000313" key="1">
    <source>
        <dbReference type="EMBL" id="KAL2517241.1"/>
    </source>
</evidence>
<keyword evidence="2" id="KW-1185">Reference proteome</keyword>
<gene>
    <name evidence="1" type="ORF">Adt_13488</name>
</gene>
<organism evidence="1 2">
    <name type="scientific">Abeliophyllum distichum</name>
    <dbReference type="NCBI Taxonomy" id="126358"/>
    <lineage>
        <taxon>Eukaryota</taxon>
        <taxon>Viridiplantae</taxon>
        <taxon>Streptophyta</taxon>
        <taxon>Embryophyta</taxon>
        <taxon>Tracheophyta</taxon>
        <taxon>Spermatophyta</taxon>
        <taxon>Magnoliopsida</taxon>
        <taxon>eudicotyledons</taxon>
        <taxon>Gunneridae</taxon>
        <taxon>Pentapetalae</taxon>
        <taxon>asterids</taxon>
        <taxon>lamiids</taxon>
        <taxon>Lamiales</taxon>
        <taxon>Oleaceae</taxon>
        <taxon>Forsythieae</taxon>
        <taxon>Abeliophyllum</taxon>
    </lineage>
</organism>
<evidence type="ECO:0000313" key="2">
    <source>
        <dbReference type="Proteomes" id="UP001604336"/>
    </source>
</evidence>